<organism evidence="1 2">
    <name type="scientific">Nephila pilipes</name>
    <name type="common">Giant wood spider</name>
    <name type="synonym">Nephila maculata</name>
    <dbReference type="NCBI Taxonomy" id="299642"/>
    <lineage>
        <taxon>Eukaryota</taxon>
        <taxon>Metazoa</taxon>
        <taxon>Ecdysozoa</taxon>
        <taxon>Arthropoda</taxon>
        <taxon>Chelicerata</taxon>
        <taxon>Arachnida</taxon>
        <taxon>Araneae</taxon>
        <taxon>Araneomorphae</taxon>
        <taxon>Entelegynae</taxon>
        <taxon>Araneoidea</taxon>
        <taxon>Nephilidae</taxon>
        <taxon>Nephila</taxon>
    </lineage>
</organism>
<reference evidence="1" key="1">
    <citation type="submission" date="2020-08" db="EMBL/GenBank/DDBJ databases">
        <title>Multicomponent nature underlies the extraordinary mechanical properties of spider dragline silk.</title>
        <authorList>
            <person name="Kono N."/>
            <person name="Nakamura H."/>
            <person name="Mori M."/>
            <person name="Yoshida Y."/>
            <person name="Ohtoshi R."/>
            <person name="Malay A.D."/>
            <person name="Moran D.A.P."/>
            <person name="Tomita M."/>
            <person name="Numata K."/>
            <person name="Arakawa K."/>
        </authorList>
    </citation>
    <scope>NUCLEOTIDE SEQUENCE</scope>
</reference>
<proteinExistence type="predicted"/>
<dbReference type="EMBL" id="BMAW01125201">
    <property type="protein sequence ID" value="GFU11368.1"/>
    <property type="molecule type" value="Genomic_DNA"/>
</dbReference>
<evidence type="ECO:0000313" key="1">
    <source>
        <dbReference type="EMBL" id="GFU11368.1"/>
    </source>
</evidence>
<evidence type="ECO:0000313" key="2">
    <source>
        <dbReference type="Proteomes" id="UP000887013"/>
    </source>
</evidence>
<comment type="caution">
    <text evidence="1">The sequence shown here is derived from an EMBL/GenBank/DDBJ whole genome shotgun (WGS) entry which is preliminary data.</text>
</comment>
<accession>A0A8X6Q8B5</accession>
<protein>
    <submittedName>
        <fullName evidence="1">Uncharacterized protein</fullName>
    </submittedName>
</protein>
<sequence length="98" mass="11376">MSGRSWLALTSLLVTEISRDFRWLGIYGNMGDNEVVVCYWEAGTEFINHIGKISYIFANWCFKEAKENLRYETEVVYILLMCLNGAGSKRRKENVLDK</sequence>
<name>A0A8X6Q8B5_NEPPI</name>
<dbReference type="AlphaFoldDB" id="A0A8X6Q8B5"/>
<gene>
    <name evidence="1" type="ORF">NPIL_329301</name>
</gene>
<dbReference type="Proteomes" id="UP000887013">
    <property type="component" value="Unassembled WGS sequence"/>
</dbReference>
<keyword evidence="2" id="KW-1185">Reference proteome</keyword>